<evidence type="ECO:0000313" key="2">
    <source>
        <dbReference type="Proteomes" id="UP000004947"/>
    </source>
</evidence>
<sequence>MKKKYKIINSTIIAVLLVFLISCLIPKHPIEGKYTNEKFRCTCNHRGELVFKNGTIEMVFAVHAEIDGWIDKIGTYRKLKENIYLVEVDWRDNKNTHVIEVNSNRTMEIEIYRNQPELLYESKFSLKEYLLNILWKWNHT</sequence>
<dbReference type="RefSeq" id="WP_007280186.1">
    <property type="nucleotide sequence ID" value="NZ_ABCK01000021.1"/>
</dbReference>
<dbReference type="AlphaFoldDB" id="A6DQR1"/>
<dbReference type="Proteomes" id="UP000004947">
    <property type="component" value="Unassembled WGS sequence"/>
</dbReference>
<dbReference type="PROSITE" id="PS51257">
    <property type="entry name" value="PROKAR_LIPOPROTEIN"/>
    <property type="match status" value="1"/>
</dbReference>
<protein>
    <recommendedName>
        <fullName evidence="3">Lipoprotein</fullName>
    </recommendedName>
</protein>
<comment type="caution">
    <text evidence="1">The sequence shown here is derived from an EMBL/GenBank/DDBJ whole genome shotgun (WGS) entry which is preliminary data.</text>
</comment>
<dbReference type="STRING" id="313628.LNTAR_19227"/>
<evidence type="ECO:0008006" key="3">
    <source>
        <dbReference type="Google" id="ProtNLM"/>
    </source>
</evidence>
<name>A6DQR1_9BACT</name>
<accession>A6DQR1</accession>
<gene>
    <name evidence="1" type="ORF">LNTAR_19227</name>
</gene>
<reference evidence="1 2" key="1">
    <citation type="journal article" date="2010" name="J. Bacteriol.">
        <title>Genome sequence of Lentisphaera araneosa HTCC2155T, the type species of the order Lentisphaerales in the phylum Lentisphaerae.</title>
        <authorList>
            <person name="Thrash J.C."/>
            <person name="Cho J.C."/>
            <person name="Vergin K.L."/>
            <person name="Morris R.M."/>
            <person name="Giovannoni S.J."/>
        </authorList>
    </citation>
    <scope>NUCLEOTIDE SEQUENCE [LARGE SCALE GENOMIC DNA]</scope>
    <source>
        <strain evidence="1 2">HTCC2155</strain>
    </source>
</reference>
<proteinExistence type="predicted"/>
<evidence type="ECO:0000313" key="1">
    <source>
        <dbReference type="EMBL" id="EDM25961.1"/>
    </source>
</evidence>
<organism evidence="1 2">
    <name type="scientific">Lentisphaera araneosa HTCC2155</name>
    <dbReference type="NCBI Taxonomy" id="313628"/>
    <lineage>
        <taxon>Bacteria</taxon>
        <taxon>Pseudomonadati</taxon>
        <taxon>Lentisphaerota</taxon>
        <taxon>Lentisphaeria</taxon>
        <taxon>Lentisphaerales</taxon>
        <taxon>Lentisphaeraceae</taxon>
        <taxon>Lentisphaera</taxon>
    </lineage>
</organism>
<dbReference type="EMBL" id="ABCK01000021">
    <property type="protein sequence ID" value="EDM25961.1"/>
    <property type="molecule type" value="Genomic_DNA"/>
</dbReference>
<keyword evidence="2" id="KW-1185">Reference proteome</keyword>